<dbReference type="InterPro" id="IPR026947">
    <property type="entry name" value="UBN_middle_dom"/>
</dbReference>
<evidence type="ECO:0000256" key="2">
    <source>
        <dbReference type="SAM" id="MobiDB-lite"/>
    </source>
</evidence>
<evidence type="ECO:0000259" key="4">
    <source>
        <dbReference type="Pfam" id="PF14075"/>
    </source>
</evidence>
<accession>A0AA38LYD2</accession>
<feature type="compositionally biased region" description="Basic residues" evidence="2">
    <location>
        <begin position="489"/>
        <end position="502"/>
    </location>
</feature>
<feature type="compositionally biased region" description="Acidic residues" evidence="2">
    <location>
        <begin position="216"/>
        <end position="248"/>
    </location>
</feature>
<feature type="compositionally biased region" description="Basic residues" evidence="2">
    <location>
        <begin position="308"/>
        <end position="318"/>
    </location>
</feature>
<feature type="compositionally biased region" description="Basic and acidic residues" evidence="2">
    <location>
        <begin position="64"/>
        <end position="78"/>
    </location>
</feature>
<feature type="region of interest" description="Disordered" evidence="2">
    <location>
        <begin position="1"/>
        <end position="331"/>
    </location>
</feature>
<dbReference type="RefSeq" id="XP_052948596.1">
    <property type="nucleotide sequence ID" value="XM_053091728.1"/>
</dbReference>
<evidence type="ECO:0000256" key="1">
    <source>
        <dbReference type="ARBA" id="ARBA00022553"/>
    </source>
</evidence>
<feature type="region of interest" description="Disordered" evidence="2">
    <location>
        <begin position="734"/>
        <end position="788"/>
    </location>
</feature>
<comment type="caution">
    <text evidence="5">The sequence shown here is derived from an EMBL/GenBank/DDBJ whole genome shotgun (WGS) entry which is preliminary data.</text>
</comment>
<feature type="compositionally biased region" description="Acidic residues" evidence="2">
    <location>
        <begin position="192"/>
        <end position="205"/>
    </location>
</feature>
<feature type="compositionally biased region" description="Low complexity" evidence="2">
    <location>
        <begin position="283"/>
        <end position="292"/>
    </location>
</feature>
<feature type="compositionally biased region" description="Acidic residues" evidence="2">
    <location>
        <begin position="160"/>
        <end position="171"/>
    </location>
</feature>
<feature type="domain" description="Ubinuclein middle" evidence="4">
    <location>
        <begin position="615"/>
        <end position="856"/>
    </location>
</feature>
<keyword evidence="6" id="KW-1185">Reference proteome</keyword>
<feature type="compositionally biased region" description="Basic and acidic residues" evidence="2">
    <location>
        <begin position="874"/>
        <end position="888"/>
    </location>
</feature>
<evidence type="ECO:0000313" key="5">
    <source>
        <dbReference type="EMBL" id="KAI9638819.1"/>
    </source>
</evidence>
<dbReference type="Proteomes" id="UP001164286">
    <property type="component" value="Unassembled WGS sequence"/>
</dbReference>
<feature type="region of interest" description="Disordered" evidence="2">
    <location>
        <begin position="866"/>
        <end position="888"/>
    </location>
</feature>
<dbReference type="EMBL" id="JAKWFO010000002">
    <property type="protein sequence ID" value="KAI9638819.1"/>
    <property type="molecule type" value="Genomic_DNA"/>
</dbReference>
<feature type="compositionally biased region" description="Basic and acidic residues" evidence="2">
    <location>
        <begin position="322"/>
        <end position="331"/>
    </location>
</feature>
<feature type="compositionally biased region" description="Polar residues" evidence="2">
    <location>
        <begin position="25"/>
        <end position="54"/>
    </location>
</feature>
<feature type="compositionally biased region" description="Low complexity" evidence="2">
    <location>
        <begin position="503"/>
        <end position="513"/>
    </location>
</feature>
<dbReference type="Pfam" id="PF14075">
    <property type="entry name" value="UBN_AB"/>
    <property type="match status" value="1"/>
</dbReference>
<gene>
    <name evidence="5" type="ORF">MKK02DRAFT_41845</name>
</gene>
<dbReference type="Pfam" id="PF08729">
    <property type="entry name" value="HUN"/>
    <property type="match status" value="1"/>
</dbReference>
<keyword evidence="1" id="KW-0597">Phosphoprotein</keyword>
<feature type="compositionally biased region" description="Basic and acidic residues" evidence="2">
    <location>
        <begin position="249"/>
        <end position="267"/>
    </location>
</feature>
<dbReference type="InterPro" id="IPR014840">
    <property type="entry name" value="HRD"/>
</dbReference>
<feature type="region of interest" description="Disordered" evidence="2">
    <location>
        <begin position="531"/>
        <end position="579"/>
    </location>
</feature>
<sequence>MSGPQRVPYELPGGSTLPQHARHASATSRGSHASSQDHASRTSTTPRQRSNSPTKAPAGPSRRPLGELELGHADDVGSAKRRQALALLDDPSALGIRPSSSSLSPVRPPHTSQIDQLASSSYPRSSNPSATQRPSSSAAPSTANNPVDLTASSDAGSDNEIVEDGVGDVNDENAHHQPYSRAGSVAYPYDHDDGDESGMEVDENGELMYAEGYGVEGEEVDERGDDSQDDDEEDEDDDEDEDEDDEDDARSLDLDEDIVFVRHDRTSKSPLASLQVKSEPVDPEAGPSDPAGGAPPAPDGEVVNALIPKKKKQARKRSLSVDPDRGPPRPVDTIRLEMALTMNHDRDGTATWQTMMWDVRASAEEKGLNMLRNVYDEPALAPGPGPSGVLDGPENAPPMGLGGSILENGLIEESAEEIARRFEEKYDKGPPKKKAKKKVEVYDDTDEFIDDSELQIDAPTHMAKTVKQGFFVCEGAVEVQQEQDAPAKAKGKPRHSMPKKAPRPSAAAAAGPKPKIRKPLAQLVVEEAERAKAKGAMESPIKIDSDGDSDGEAGPSSPYIRTPSPEQEDVKDEKEEPMPVDRKIFTNASDMPEELPPWRGFPNPLRQQLLILRNESLKYAWDLKDKGKFPDHLRPFLRECGRAAFQTGMFKVAAESDPTVPNFFMALRSVLPYNGFTLTKQKLTGKMCYEDYWEFLEACEKAGLGQLRQLIKGVIGEWEKKYEDDKLEFEEAKRKWDEEHPLDGSSAPPEANGTAMAAEPSNDHADEPENAPAAAVPHGPPKEPTKNFKWTPEMQFVFAQLLDNLGDMLELNTRGKDWRVADNILKTGKEYSETLMRAALYKKIVDLFPDGYQTSSLVSREMSKIRAKKNKGTAKKEVDAPAGAKEGK</sequence>
<feature type="domain" description="Hpc2-related" evidence="3">
    <location>
        <begin position="434"/>
        <end position="478"/>
    </location>
</feature>
<feature type="region of interest" description="Disordered" evidence="2">
    <location>
        <begin position="482"/>
        <end position="517"/>
    </location>
</feature>
<dbReference type="AlphaFoldDB" id="A0AA38LYD2"/>
<organism evidence="5 6">
    <name type="scientific">Dioszegia hungarica</name>
    <dbReference type="NCBI Taxonomy" id="4972"/>
    <lineage>
        <taxon>Eukaryota</taxon>
        <taxon>Fungi</taxon>
        <taxon>Dikarya</taxon>
        <taxon>Basidiomycota</taxon>
        <taxon>Agaricomycotina</taxon>
        <taxon>Tremellomycetes</taxon>
        <taxon>Tremellales</taxon>
        <taxon>Bulleribasidiaceae</taxon>
        <taxon>Dioszegia</taxon>
    </lineage>
</organism>
<feature type="compositionally biased region" description="Low complexity" evidence="2">
    <location>
        <begin position="91"/>
        <end position="105"/>
    </location>
</feature>
<proteinExistence type="predicted"/>
<name>A0AA38LYD2_9TREE</name>
<protein>
    <submittedName>
        <fullName evidence="5">Uncharacterized protein</fullName>
    </submittedName>
</protein>
<feature type="compositionally biased region" description="Low complexity" evidence="2">
    <location>
        <begin position="119"/>
        <end position="146"/>
    </location>
</feature>
<evidence type="ECO:0000259" key="3">
    <source>
        <dbReference type="Pfam" id="PF08729"/>
    </source>
</evidence>
<evidence type="ECO:0000313" key="6">
    <source>
        <dbReference type="Proteomes" id="UP001164286"/>
    </source>
</evidence>
<reference evidence="5" key="1">
    <citation type="journal article" date="2022" name="G3 (Bethesda)">
        <title>High quality genome of the basidiomycete yeast Dioszegia hungarica PDD-24b-2 isolated from cloud water.</title>
        <authorList>
            <person name="Jarrige D."/>
            <person name="Haridas S."/>
            <person name="Bleykasten-Grosshans C."/>
            <person name="Joly M."/>
            <person name="Nadalig T."/>
            <person name="Sancelme M."/>
            <person name="Vuilleumier S."/>
            <person name="Grigoriev I.V."/>
            <person name="Amato P."/>
            <person name="Bringel F."/>
        </authorList>
    </citation>
    <scope>NUCLEOTIDE SEQUENCE</scope>
    <source>
        <strain evidence="5">PDD-24b-2</strain>
    </source>
</reference>
<dbReference type="GeneID" id="77730933"/>